<keyword evidence="11" id="KW-0328">Glycosyltransferase</keyword>
<dbReference type="GO" id="GO:0005886">
    <property type="term" value="C:plasma membrane"/>
    <property type="evidence" value="ECO:0007669"/>
    <property type="project" value="UniProtKB-SubCell"/>
</dbReference>
<evidence type="ECO:0000256" key="1">
    <source>
        <dbReference type="ARBA" id="ARBA00002624"/>
    </source>
</evidence>
<dbReference type="Pfam" id="PF14814">
    <property type="entry name" value="UB2H"/>
    <property type="match status" value="1"/>
</dbReference>
<evidence type="ECO:0000256" key="16">
    <source>
        <dbReference type="ARBA" id="ARBA00023136"/>
    </source>
</evidence>
<evidence type="ECO:0000256" key="15">
    <source>
        <dbReference type="ARBA" id="ARBA00022984"/>
    </source>
</evidence>
<comment type="similarity">
    <text evidence="5">In the N-terminal section; belongs to the glycosyltransferase 51 family.</text>
</comment>
<dbReference type="GO" id="GO:0009002">
    <property type="term" value="F:serine-type D-Ala-D-Ala carboxypeptidase activity"/>
    <property type="evidence" value="ECO:0007669"/>
    <property type="project" value="UniProtKB-EC"/>
</dbReference>
<dbReference type="GO" id="GO:0006508">
    <property type="term" value="P:proteolysis"/>
    <property type="evidence" value="ECO:0007669"/>
    <property type="project" value="UniProtKB-KW"/>
</dbReference>
<evidence type="ECO:0000256" key="3">
    <source>
        <dbReference type="ARBA" id="ARBA00004752"/>
    </source>
</evidence>
<keyword evidence="10" id="KW-0645">Protease</keyword>
<evidence type="ECO:0000256" key="12">
    <source>
        <dbReference type="ARBA" id="ARBA00022679"/>
    </source>
</evidence>
<evidence type="ECO:0000259" key="25">
    <source>
        <dbReference type="Pfam" id="PF00912"/>
    </source>
</evidence>
<evidence type="ECO:0000256" key="11">
    <source>
        <dbReference type="ARBA" id="ARBA00022676"/>
    </source>
</evidence>
<dbReference type="GO" id="GO:0008955">
    <property type="term" value="F:peptidoglycan glycosyltransferase activity"/>
    <property type="evidence" value="ECO:0007669"/>
    <property type="project" value="UniProtKB-EC"/>
</dbReference>
<organism evidence="27 28">
    <name type="scientific">Desulfonema magnum</name>
    <dbReference type="NCBI Taxonomy" id="45655"/>
    <lineage>
        <taxon>Bacteria</taxon>
        <taxon>Pseudomonadati</taxon>
        <taxon>Thermodesulfobacteriota</taxon>
        <taxon>Desulfobacteria</taxon>
        <taxon>Desulfobacterales</taxon>
        <taxon>Desulfococcaceae</taxon>
        <taxon>Desulfonema</taxon>
    </lineage>
</organism>
<dbReference type="Gene3D" id="1.10.3810.10">
    <property type="entry name" value="Biosynthetic peptidoglycan transglycosylase-like"/>
    <property type="match status" value="1"/>
</dbReference>
<keyword evidence="17" id="KW-0046">Antibiotic resistance</keyword>
<dbReference type="InterPro" id="IPR050396">
    <property type="entry name" value="Glycosyltr_51/Transpeptidase"/>
</dbReference>
<dbReference type="GO" id="GO:0009252">
    <property type="term" value="P:peptidoglycan biosynthetic process"/>
    <property type="evidence" value="ECO:0007669"/>
    <property type="project" value="UniProtKB-KW"/>
</dbReference>
<dbReference type="SUPFAM" id="SSF53955">
    <property type="entry name" value="Lysozyme-like"/>
    <property type="match status" value="1"/>
</dbReference>
<keyword evidence="14" id="KW-0133">Cell shape</keyword>
<evidence type="ECO:0000256" key="6">
    <source>
        <dbReference type="ARBA" id="ARBA00012448"/>
    </source>
</evidence>
<feature type="domain" description="Penicillin-binding protein transpeptidase" evidence="24">
    <location>
        <begin position="423"/>
        <end position="662"/>
    </location>
</feature>
<comment type="subcellular location">
    <subcellularLocation>
        <location evidence="2">Cell membrane</location>
    </subcellularLocation>
</comment>
<dbReference type="EC" id="3.4.16.4" evidence="6"/>
<evidence type="ECO:0000256" key="7">
    <source>
        <dbReference type="ARBA" id="ARBA00018637"/>
    </source>
</evidence>
<evidence type="ECO:0000256" key="17">
    <source>
        <dbReference type="ARBA" id="ARBA00023251"/>
    </source>
</evidence>
<evidence type="ECO:0000313" key="28">
    <source>
        <dbReference type="Proteomes" id="UP000663722"/>
    </source>
</evidence>
<dbReference type="Gene3D" id="3.40.710.10">
    <property type="entry name" value="DD-peptidase/beta-lactamase superfamily"/>
    <property type="match status" value="1"/>
</dbReference>
<evidence type="ECO:0000259" key="24">
    <source>
        <dbReference type="Pfam" id="PF00905"/>
    </source>
</evidence>
<dbReference type="Pfam" id="PF00912">
    <property type="entry name" value="Transgly"/>
    <property type="match status" value="1"/>
</dbReference>
<evidence type="ECO:0000256" key="18">
    <source>
        <dbReference type="ARBA" id="ARBA00023268"/>
    </source>
</evidence>
<evidence type="ECO:0000256" key="8">
    <source>
        <dbReference type="ARBA" id="ARBA00022475"/>
    </source>
</evidence>
<evidence type="ECO:0000256" key="21">
    <source>
        <dbReference type="ARBA" id="ARBA00034000"/>
    </source>
</evidence>
<evidence type="ECO:0000256" key="20">
    <source>
        <dbReference type="ARBA" id="ARBA00032454"/>
    </source>
</evidence>
<evidence type="ECO:0000256" key="4">
    <source>
        <dbReference type="ARBA" id="ARBA00007090"/>
    </source>
</evidence>
<evidence type="ECO:0000256" key="19">
    <source>
        <dbReference type="ARBA" id="ARBA00023316"/>
    </source>
</evidence>
<keyword evidence="12" id="KW-0808">Transferase</keyword>
<dbReference type="GO" id="GO:0008360">
    <property type="term" value="P:regulation of cell shape"/>
    <property type="evidence" value="ECO:0007669"/>
    <property type="project" value="UniProtKB-KW"/>
</dbReference>
<dbReference type="GO" id="GO:0009274">
    <property type="term" value="C:peptidoglycan-based cell wall"/>
    <property type="evidence" value="ECO:0007669"/>
    <property type="project" value="InterPro"/>
</dbReference>
<dbReference type="Gene3D" id="3.30.2060.10">
    <property type="entry name" value="Penicillin-binding protein 1b domain"/>
    <property type="match status" value="1"/>
</dbReference>
<keyword evidence="18" id="KW-0511">Multifunctional enzyme</keyword>
<dbReference type="PANTHER" id="PTHR32282:SF11">
    <property type="entry name" value="PENICILLIN-BINDING PROTEIN 1B"/>
    <property type="match status" value="1"/>
</dbReference>
<protein>
    <recommendedName>
        <fullName evidence="7">Penicillin-binding protein 1B</fullName>
        <ecNumber evidence="22">2.4.99.28</ecNumber>
        <ecNumber evidence="6">3.4.16.4</ecNumber>
    </recommendedName>
    <alternativeName>
        <fullName evidence="20">Murein polymerase</fullName>
    </alternativeName>
</protein>
<comment type="pathway">
    <text evidence="3">Cell wall biogenesis; peptidoglycan biosynthesis.</text>
</comment>
<name>A0A975BUF9_9BACT</name>
<keyword evidence="13" id="KW-0378">Hydrolase</keyword>
<comment type="catalytic activity">
    <reaction evidence="23">
        <text>[GlcNAc-(1-&gt;4)-Mur2Ac(oyl-L-Ala-gamma-D-Glu-L-Lys-D-Ala-D-Ala)](n)-di-trans,octa-cis-undecaprenyl diphosphate + beta-D-GlcNAc-(1-&gt;4)-Mur2Ac(oyl-L-Ala-gamma-D-Glu-L-Lys-D-Ala-D-Ala)-di-trans,octa-cis-undecaprenyl diphosphate = [GlcNAc-(1-&gt;4)-Mur2Ac(oyl-L-Ala-gamma-D-Glu-L-Lys-D-Ala-D-Ala)](n+1)-di-trans,octa-cis-undecaprenyl diphosphate + di-trans,octa-cis-undecaprenyl diphosphate + H(+)</text>
        <dbReference type="Rhea" id="RHEA:23708"/>
        <dbReference type="Rhea" id="RHEA-COMP:9602"/>
        <dbReference type="Rhea" id="RHEA-COMP:9603"/>
        <dbReference type="ChEBI" id="CHEBI:15378"/>
        <dbReference type="ChEBI" id="CHEBI:58405"/>
        <dbReference type="ChEBI" id="CHEBI:60033"/>
        <dbReference type="ChEBI" id="CHEBI:78435"/>
        <dbReference type="EC" id="2.4.99.28"/>
    </reaction>
</comment>
<feature type="domain" description="Glycosyl transferase family 51" evidence="25">
    <location>
        <begin position="152"/>
        <end position="328"/>
    </location>
</feature>
<dbReference type="InterPro" id="IPR036950">
    <property type="entry name" value="PBP_transglycosylase"/>
</dbReference>
<dbReference type="SUPFAM" id="SSF56601">
    <property type="entry name" value="beta-lactamase/transpeptidase-like"/>
    <property type="match status" value="1"/>
</dbReference>
<evidence type="ECO:0000256" key="9">
    <source>
        <dbReference type="ARBA" id="ARBA00022645"/>
    </source>
</evidence>
<dbReference type="InterPro" id="IPR023346">
    <property type="entry name" value="Lysozyme-like_dom_sf"/>
</dbReference>
<dbReference type="EC" id="2.4.99.28" evidence="22"/>
<dbReference type="Proteomes" id="UP000663722">
    <property type="component" value="Chromosome"/>
</dbReference>
<evidence type="ECO:0000256" key="10">
    <source>
        <dbReference type="ARBA" id="ARBA00022670"/>
    </source>
</evidence>
<evidence type="ECO:0000256" key="14">
    <source>
        <dbReference type="ARBA" id="ARBA00022960"/>
    </source>
</evidence>
<dbReference type="InterPro" id="IPR001460">
    <property type="entry name" value="PCN-bd_Tpept"/>
</dbReference>
<comment type="catalytic activity">
    <reaction evidence="21">
        <text>Preferential cleavage: (Ac)2-L-Lys-D-Ala-|-D-Ala. Also transpeptidation of peptidyl-alanyl moieties that are N-acyl substituents of D-alanine.</text>
        <dbReference type="EC" id="3.4.16.4"/>
    </reaction>
</comment>
<keyword evidence="19" id="KW-0961">Cell wall biogenesis/degradation</keyword>
<dbReference type="EMBL" id="CP061800">
    <property type="protein sequence ID" value="QTA91449.1"/>
    <property type="molecule type" value="Genomic_DNA"/>
</dbReference>
<dbReference type="FunFam" id="1.10.3810.10:FF:000001">
    <property type="entry name" value="Penicillin-binding protein 1A"/>
    <property type="match status" value="1"/>
</dbReference>
<sequence>MKKPTKRLLTIIFIFGVLTLGYGLSRHISHFNRIVLEKFEGKLWELPARVYARPLEVYLGMPLRASAFEQELKQIRYVQVERPVELDTPGKFLRTGNTFHVFCRAFKFADGELPSKKIQMILQKGKVELLKDSDTNTFPDMVRFDPALIGSFFPTHHEDRVLVRLKEVPPLLVRTLLAVEDRRFYDHYGFELLSVVRAAIANIRKRRVVQGASTITQQLAKNFFLTNKKTFKRKIDELFMALALEWNYEKDEILEAYLNEVYLGQDGARAIHGFGLASSFYFGKSVSDLKAHEIALLVGLLKGPSFYDPRQHPERAMERRNTVLSIMQDQELIRIDAAKQVIRTSLDVIADPPKGTTRFPAYLDLVRRQLLQEYREEDLRSAGLRIFTSFDPQVQSAAEKAVSSQVSRLEKSRRLPKGKLQTSAVVTSTGSNEVLALIGGRNPSFKGFNRALDAKRPIGSLIKPAVFLTALNRPDQYTLITRTDDSYMKIPNGTGGTWIPKNYDRQYHGKIPLYLALVHSYNVATVRVGMDVGLPNVFETLREMGFTRDAAPYPSALLGTVEMSPLEVAQMYQTLASGGFYSPARTIRSVYKPDGASLQRYPLTVKQNLEPGPVYLLNKILQAVVVEGTARSLKHLLPEDLGAAGKTGTTNDLKDSWFAGFTGNHLGVVWVGRDDNKSCGLTGASGALQIWGRIMAGIANTPLELPLPESVEWAVIDAKTGSLTHERCENAMAVPFIQGSAPTETVSCPQAEEKVKTEVKTEKPESTFMRWLKEVF</sequence>
<evidence type="ECO:0000256" key="23">
    <source>
        <dbReference type="ARBA" id="ARBA00049902"/>
    </source>
</evidence>
<accession>A0A975BUF9</accession>
<dbReference type="RefSeq" id="WP_207679226.1">
    <property type="nucleotide sequence ID" value="NZ_CP061800.1"/>
</dbReference>
<evidence type="ECO:0000313" key="27">
    <source>
        <dbReference type="EMBL" id="QTA91449.1"/>
    </source>
</evidence>
<keyword evidence="9" id="KW-0121">Carboxypeptidase</keyword>
<evidence type="ECO:0000256" key="22">
    <source>
        <dbReference type="ARBA" id="ARBA00044770"/>
    </source>
</evidence>
<dbReference type="GO" id="GO:0030288">
    <property type="term" value="C:outer membrane-bounded periplasmic space"/>
    <property type="evidence" value="ECO:0007669"/>
    <property type="project" value="TreeGrafter"/>
</dbReference>
<evidence type="ECO:0000256" key="5">
    <source>
        <dbReference type="ARBA" id="ARBA00007739"/>
    </source>
</evidence>
<comment type="similarity">
    <text evidence="4">In the C-terminal section; belongs to the transpeptidase family.</text>
</comment>
<dbReference type="InterPro" id="IPR012338">
    <property type="entry name" value="Beta-lactam/transpept-like"/>
</dbReference>
<evidence type="ECO:0000259" key="26">
    <source>
        <dbReference type="Pfam" id="PF14814"/>
    </source>
</evidence>
<dbReference type="Pfam" id="PF00905">
    <property type="entry name" value="Transpeptidase"/>
    <property type="match status" value="1"/>
</dbReference>
<comment type="function">
    <text evidence="1">Cell wall formation. Synthesis of cross-linked peptidoglycan from the lipid intermediates. The enzyme has a penicillin-insensitive transglycosylase N-terminal domain (formation of linear glycan strands) and a penicillin-sensitive transpeptidase C-terminal domain (cross-linking of the peptide subunits).</text>
</comment>
<dbReference type="NCBIfam" id="TIGR02071">
    <property type="entry name" value="PBP_1b"/>
    <property type="match status" value="1"/>
</dbReference>
<reference evidence="27" key="1">
    <citation type="journal article" date="2021" name="Microb. Physiol.">
        <title>Proteogenomic Insights into the Physiology of Marine, Sulfate-Reducing, Filamentous Desulfonema limicola and Desulfonema magnum.</title>
        <authorList>
            <person name="Schnaars V."/>
            <person name="Wohlbrand L."/>
            <person name="Scheve S."/>
            <person name="Hinrichs C."/>
            <person name="Reinhardt R."/>
            <person name="Rabus R."/>
        </authorList>
    </citation>
    <scope>NUCLEOTIDE SEQUENCE</scope>
    <source>
        <strain evidence="27">4be13</strain>
    </source>
</reference>
<keyword evidence="28" id="KW-1185">Reference proteome</keyword>
<dbReference type="InterPro" id="IPR011813">
    <property type="entry name" value="PBP_1b"/>
</dbReference>
<feature type="domain" description="Bifunctional transglycosylase second" evidence="26">
    <location>
        <begin position="58"/>
        <end position="143"/>
    </location>
</feature>
<dbReference type="AlphaFoldDB" id="A0A975BUF9"/>
<gene>
    <name evidence="27" type="primary">mrcB</name>
    <name evidence="27" type="ORF">dnm_075160</name>
</gene>
<dbReference type="InterPro" id="IPR001264">
    <property type="entry name" value="Glyco_trans_51"/>
</dbReference>
<dbReference type="PIRSF" id="PIRSF002799">
    <property type="entry name" value="PBP_1b"/>
    <property type="match status" value="1"/>
</dbReference>
<keyword evidence="15" id="KW-0573">Peptidoglycan synthesis</keyword>
<dbReference type="PANTHER" id="PTHR32282">
    <property type="entry name" value="BINDING PROTEIN TRANSPEPTIDASE, PUTATIVE-RELATED"/>
    <property type="match status" value="1"/>
</dbReference>
<dbReference type="KEGG" id="dmm:dnm_075160"/>
<keyword evidence="8" id="KW-1003">Cell membrane</keyword>
<keyword evidence="16" id="KW-0472">Membrane</keyword>
<evidence type="ECO:0000256" key="13">
    <source>
        <dbReference type="ARBA" id="ARBA00022801"/>
    </source>
</evidence>
<dbReference type="GO" id="GO:0008658">
    <property type="term" value="F:penicillin binding"/>
    <property type="evidence" value="ECO:0007669"/>
    <property type="project" value="InterPro"/>
</dbReference>
<dbReference type="GO" id="GO:0071555">
    <property type="term" value="P:cell wall organization"/>
    <property type="evidence" value="ECO:0007669"/>
    <property type="project" value="UniProtKB-KW"/>
</dbReference>
<evidence type="ECO:0000256" key="2">
    <source>
        <dbReference type="ARBA" id="ARBA00004236"/>
    </source>
</evidence>
<proteinExistence type="inferred from homology"/>
<dbReference type="GO" id="GO:0046677">
    <property type="term" value="P:response to antibiotic"/>
    <property type="evidence" value="ECO:0007669"/>
    <property type="project" value="UniProtKB-KW"/>
</dbReference>
<dbReference type="InterPro" id="IPR028166">
    <property type="entry name" value="UB2H"/>
</dbReference>